<evidence type="ECO:0000256" key="2">
    <source>
        <dbReference type="PROSITE-ProRule" id="PRU00335"/>
    </source>
</evidence>
<gene>
    <name evidence="4" type="ORF">KK060_20905</name>
</gene>
<dbReference type="Proteomes" id="UP000772618">
    <property type="component" value="Unassembled WGS sequence"/>
</dbReference>
<protein>
    <submittedName>
        <fullName evidence="4">TetR/AcrR family transcriptional regulator</fullName>
    </submittedName>
</protein>
<dbReference type="EMBL" id="JAHESD010000067">
    <property type="protein sequence ID" value="MBT1705763.1"/>
    <property type="molecule type" value="Genomic_DNA"/>
</dbReference>
<dbReference type="RefSeq" id="WP_254155874.1">
    <property type="nucleotide sequence ID" value="NZ_JAHESD010000067.1"/>
</dbReference>
<dbReference type="InterPro" id="IPR001647">
    <property type="entry name" value="HTH_TetR"/>
</dbReference>
<dbReference type="PROSITE" id="PS50977">
    <property type="entry name" value="HTH_TETR_2"/>
    <property type="match status" value="1"/>
</dbReference>
<evidence type="ECO:0000259" key="3">
    <source>
        <dbReference type="PROSITE" id="PS50977"/>
    </source>
</evidence>
<keyword evidence="1 2" id="KW-0238">DNA-binding</keyword>
<dbReference type="InterPro" id="IPR009057">
    <property type="entry name" value="Homeodomain-like_sf"/>
</dbReference>
<sequence>MVSILGFKLNPNLYLRDPQSTELGQNIIQYSIKIMEKIGFDEFTFKKLGTEMGSPEASVYRYFENKHRLLLYLIDWYWTWLDYRIDYQNQNIESPQQRLRNTIKMLVDEKKSDPEIPFVDAQMLQRIVHSEFEKTYLTKQVDADNKEGLFLPYKELCKKIGQIIKEINPKYAYPQSLASTIMLSATHQLYYAQHLPSLTNIRKDSKQKFTEMAEFLESLVMQTLNIKDR</sequence>
<dbReference type="SUPFAM" id="SSF46689">
    <property type="entry name" value="Homeodomain-like"/>
    <property type="match status" value="1"/>
</dbReference>
<proteinExistence type="predicted"/>
<evidence type="ECO:0000313" key="4">
    <source>
        <dbReference type="EMBL" id="MBT1705763.1"/>
    </source>
</evidence>
<evidence type="ECO:0000313" key="5">
    <source>
        <dbReference type="Proteomes" id="UP000772618"/>
    </source>
</evidence>
<dbReference type="Gene3D" id="1.10.357.10">
    <property type="entry name" value="Tetracycline Repressor, domain 2"/>
    <property type="match status" value="1"/>
</dbReference>
<accession>A0ABS5VWG3</accession>
<keyword evidence="5" id="KW-1185">Reference proteome</keyword>
<comment type="caution">
    <text evidence="4">The sequence shown here is derived from an EMBL/GenBank/DDBJ whole genome shotgun (WGS) entry which is preliminary data.</text>
</comment>
<evidence type="ECO:0000256" key="1">
    <source>
        <dbReference type="ARBA" id="ARBA00023125"/>
    </source>
</evidence>
<organism evidence="4 5">
    <name type="scientific">Chryseosolibacter indicus</name>
    <dbReference type="NCBI Taxonomy" id="2782351"/>
    <lineage>
        <taxon>Bacteria</taxon>
        <taxon>Pseudomonadati</taxon>
        <taxon>Bacteroidota</taxon>
        <taxon>Cytophagia</taxon>
        <taxon>Cytophagales</taxon>
        <taxon>Chryseotaleaceae</taxon>
        <taxon>Chryseosolibacter</taxon>
    </lineage>
</organism>
<reference evidence="4 5" key="1">
    <citation type="submission" date="2021-05" db="EMBL/GenBank/DDBJ databases">
        <title>A Polyphasic approach of four new species of the genus Ohtaekwangia: Ohtaekwangia histidinii sp. nov., Ohtaekwangia cretensis sp. nov., Ohtaekwangia indiensis sp. nov., Ohtaekwangia reichenbachii sp. nov. from diverse environment.</title>
        <authorList>
            <person name="Octaviana S."/>
        </authorList>
    </citation>
    <scope>NUCLEOTIDE SEQUENCE [LARGE SCALE GENOMIC DNA]</scope>
    <source>
        <strain evidence="4 5">PWU20</strain>
    </source>
</reference>
<name>A0ABS5VWG3_9BACT</name>
<feature type="DNA-binding region" description="H-T-H motif" evidence="2">
    <location>
        <begin position="44"/>
        <end position="63"/>
    </location>
</feature>
<feature type="domain" description="HTH tetR-type" evidence="3">
    <location>
        <begin position="21"/>
        <end position="81"/>
    </location>
</feature>